<dbReference type="AlphaFoldDB" id="A0A1H6AEE1"/>
<name>A0A1H6AEE1_9BACT</name>
<accession>A0A1H6AEE1</accession>
<dbReference type="STRING" id="1120964.GCA_001313265_07227"/>
<feature type="transmembrane region" description="Helical" evidence="1">
    <location>
        <begin position="25"/>
        <end position="41"/>
    </location>
</feature>
<proteinExistence type="predicted"/>
<keyword evidence="1" id="KW-0812">Transmembrane</keyword>
<protein>
    <submittedName>
        <fullName evidence="2">Uncharacterized protein</fullName>
    </submittedName>
</protein>
<evidence type="ECO:0000313" key="2">
    <source>
        <dbReference type="EMBL" id="SEG46640.1"/>
    </source>
</evidence>
<dbReference type="EMBL" id="FNVR01000042">
    <property type="protein sequence ID" value="SEG46640.1"/>
    <property type="molecule type" value="Genomic_DNA"/>
</dbReference>
<sequence length="52" mass="6208">MTAQSDTSVRKQYNYVHFRTFFKEKSTLIGLFALGIIFPLLRQNNQQWKLKT</sequence>
<keyword evidence="1" id="KW-1133">Transmembrane helix</keyword>
<gene>
    <name evidence="2" type="ORF">SAMN03080598_04074</name>
</gene>
<reference evidence="3" key="1">
    <citation type="submission" date="2016-10" db="EMBL/GenBank/DDBJ databases">
        <authorList>
            <person name="Varghese N."/>
            <person name="Submissions S."/>
        </authorList>
    </citation>
    <scope>NUCLEOTIDE SEQUENCE [LARGE SCALE GENOMIC DNA]</scope>
    <source>
        <strain evidence="3">DSM 17298</strain>
    </source>
</reference>
<keyword evidence="1" id="KW-0472">Membrane</keyword>
<keyword evidence="3" id="KW-1185">Reference proteome</keyword>
<dbReference type="Proteomes" id="UP000236736">
    <property type="component" value="Unassembled WGS sequence"/>
</dbReference>
<evidence type="ECO:0000313" key="3">
    <source>
        <dbReference type="Proteomes" id="UP000236736"/>
    </source>
</evidence>
<evidence type="ECO:0000256" key="1">
    <source>
        <dbReference type="SAM" id="Phobius"/>
    </source>
</evidence>
<organism evidence="2 3">
    <name type="scientific">Algoriphagus boritolerans DSM 17298 = JCM 18970</name>
    <dbReference type="NCBI Taxonomy" id="1120964"/>
    <lineage>
        <taxon>Bacteria</taxon>
        <taxon>Pseudomonadati</taxon>
        <taxon>Bacteroidota</taxon>
        <taxon>Cytophagia</taxon>
        <taxon>Cytophagales</taxon>
        <taxon>Cyclobacteriaceae</taxon>
        <taxon>Algoriphagus</taxon>
    </lineage>
</organism>